<comment type="caution">
    <text evidence="9">The sequence shown here is derived from an EMBL/GenBank/DDBJ whole genome shotgun (WGS) entry which is preliminary data.</text>
</comment>
<evidence type="ECO:0000256" key="7">
    <source>
        <dbReference type="SAM" id="MobiDB-lite"/>
    </source>
</evidence>
<keyword evidence="3" id="KW-0238">DNA-binding</keyword>
<dbReference type="STRING" id="33114.A0A2G2V9D3"/>
<dbReference type="PROSITE" id="PS51032">
    <property type="entry name" value="AP2_ERF"/>
    <property type="match status" value="1"/>
</dbReference>
<dbReference type="GO" id="GO:0005634">
    <property type="term" value="C:nucleus"/>
    <property type="evidence" value="ECO:0007669"/>
    <property type="project" value="UniProtKB-SubCell"/>
</dbReference>
<feature type="region of interest" description="Disordered" evidence="7">
    <location>
        <begin position="141"/>
        <end position="169"/>
    </location>
</feature>
<accession>A0A2G2V9D3</accession>
<dbReference type="Proteomes" id="UP000224567">
    <property type="component" value="Unassembled WGS sequence"/>
</dbReference>
<gene>
    <name evidence="9" type="ORF">CQW23_30808</name>
</gene>
<dbReference type="EMBL" id="MLFT02000096">
    <property type="protein sequence ID" value="PHT29583.1"/>
    <property type="molecule type" value="Genomic_DNA"/>
</dbReference>
<dbReference type="PANTHER" id="PTHR31194">
    <property type="entry name" value="SHN SHINE , DNA BINDING / TRANSCRIPTION FACTOR"/>
    <property type="match status" value="1"/>
</dbReference>
<keyword evidence="2" id="KW-0805">Transcription regulation</keyword>
<keyword evidence="10" id="KW-1185">Reference proteome</keyword>
<dbReference type="Gene3D" id="3.30.730.10">
    <property type="entry name" value="AP2/ERF domain"/>
    <property type="match status" value="1"/>
</dbReference>
<evidence type="ECO:0000313" key="9">
    <source>
        <dbReference type="EMBL" id="PHT29583.1"/>
    </source>
</evidence>
<feature type="compositionally biased region" description="Basic and acidic residues" evidence="7">
    <location>
        <begin position="155"/>
        <end position="165"/>
    </location>
</feature>
<evidence type="ECO:0000256" key="6">
    <source>
        <dbReference type="ARBA" id="ARBA00024343"/>
    </source>
</evidence>
<dbReference type="GO" id="GO:0003700">
    <property type="term" value="F:DNA-binding transcription factor activity"/>
    <property type="evidence" value="ECO:0007669"/>
    <property type="project" value="InterPro"/>
</dbReference>
<evidence type="ECO:0000313" key="10">
    <source>
        <dbReference type="Proteomes" id="UP000224567"/>
    </source>
</evidence>
<evidence type="ECO:0000256" key="5">
    <source>
        <dbReference type="ARBA" id="ARBA00023242"/>
    </source>
</evidence>
<feature type="compositionally biased region" description="Basic and acidic residues" evidence="7">
    <location>
        <begin position="361"/>
        <end position="382"/>
    </location>
</feature>
<dbReference type="InterPro" id="IPR036955">
    <property type="entry name" value="AP2/ERF_dom_sf"/>
</dbReference>
<feature type="region of interest" description="Disordered" evidence="7">
    <location>
        <begin position="1"/>
        <end position="21"/>
    </location>
</feature>
<dbReference type="GO" id="GO:0003677">
    <property type="term" value="F:DNA binding"/>
    <property type="evidence" value="ECO:0007669"/>
    <property type="project" value="UniProtKB-KW"/>
</dbReference>
<dbReference type="SMART" id="SM00380">
    <property type="entry name" value="AP2"/>
    <property type="match status" value="1"/>
</dbReference>
<evidence type="ECO:0000256" key="2">
    <source>
        <dbReference type="ARBA" id="ARBA00023015"/>
    </source>
</evidence>
<dbReference type="Pfam" id="PF00847">
    <property type="entry name" value="AP2"/>
    <property type="match status" value="1"/>
</dbReference>
<dbReference type="SUPFAM" id="SSF54171">
    <property type="entry name" value="DNA-binding domain"/>
    <property type="match status" value="1"/>
</dbReference>
<keyword evidence="5" id="KW-0539">Nucleus</keyword>
<feature type="compositionally biased region" description="Basic and acidic residues" evidence="7">
    <location>
        <begin position="7"/>
        <end position="20"/>
    </location>
</feature>
<evidence type="ECO:0000256" key="1">
    <source>
        <dbReference type="ARBA" id="ARBA00004123"/>
    </source>
</evidence>
<feature type="domain" description="AP2/ERF" evidence="8">
    <location>
        <begin position="47"/>
        <end position="104"/>
    </location>
</feature>
<dbReference type="CDD" id="cd00018">
    <property type="entry name" value="AP2"/>
    <property type="match status" value="1"/>
</dbReference>
<dbReference type="InterPro" id="IPR001471">
    <property type="entry name" value="AP2/ERF_dom"/>
</dbReference>
<reference evidence="10" key="2">
    <citation type="journal article" date="2017" name="J. Anim. Genet.">
        <title>Multiple reference genome sequences of hot pepper reveal the massive evolution of plant disease resistance genes by retroduplication.</title>
        <authorList>
            <person name="Kim S."/>
            <person name="Park J."/>
            <person name="Yeom S.-I."/>
            <person name="Kim Y.-M."/>
            <person name="Seo E."/>
            <person name="Kim K.-T."/>
            <person name="Kim M.-S."/>
            <person name="Lee J.M."/>
            <person name="Cheong K."/>
            <person name="Shin H.-S."/>
            <person name="Kim S.-B."/>
            <person name="Han K."/>
            <person name="Lee J."/>
            <person name="Park M."/>
            <person name="Lee H.-A."/>
            <person name="Lee H.-Y."/>
            <person name="Lee Y."/>
            <person name="Oh S."/>
            <person name="Lee J.H."/>
            <person name="Choi E."/>
            <person name="Choi E."/>
            <person name="Lee S.E."/>
            <person name="Jeon J."/>
            <person name="Kim H."/>
            <person name="Choi G."/>
            <person name="Song H."/>
            <person name="Lee J."/>
            <person name="Lee S.-C."/>
            <person name="Kwon J.-K."/>
            <person name="Lee H.-Y."/>
            <person name="Koo N."/>
            <person name="Hong Y."/>
            <person name="Kim R.W."/>
            <person name="Kang W.-H."/>
            <person name="Huh J.H."/>
            <person name="Kang B.-C."/>
            <person name="Yang T.-J."/>
            <person name="Lee Y.-H."/>
            <person name="Bennetzen J.L."/>
            <person name="Choi D."/>
        </authorList>
    </citation>
    <scope>NUCLEOTIDE SEQUENCE [LARGE SCALE GENOMIC DNA]</scope>
    <source>
        <strain evidence="10">cv. PBC81</strain>
    </source>
</reference>
<proteinExistence type="inferred from homology"/>
<dbReference type="FunFam" id="3.30.730.10:FF:000005">
    <property type="entry name" value="ethylene-responsive transcription factor RAP2-11"/>
    <property type="match status" value="1"/>
</dbReference>
<dbReference type="InterPro" id="IPR050913">
    <property type="entry name" value="AP2/ERF_ERF"/>
</dbReference>
<feature type="region of interest" description="Disordered" evidence="7">
    <location>
        <begin position="359"/>
        <end position="396"/>
    </location>
</feature>
<dbReference type="PANTHER" id="PTHR31194:SF197">
    <property type="entry name" value="OS12G0582900 PROTEIN"/>
    <property type="match status" value="1"/>
</dbReference>
<evidence type="ECO:0000259" key="8">
    <source>
        <dbReference type="PROSITE" id="PS51032"/>
    </source>
</evidence>
<dbReference type="AlphaFoldDB" id="A0A2G2V9D3"/>
<dbReference type="InterPro" id="IPR016177">
    <property type="entry name" value="DNA-bd_dom_sf"/>
</dbReference>
<comment type="subcellular location">
    <subcellularLocation>
        <location evidence="1">Nucleus</location>
    </subcellularLocation>
</comment>
<sequence length="421" mass="47142">MARKRRASEALGEKTRDDHQGNVSWDEMVKEAAAATALGGARRARKRFVGVRQRPSGRWVAEIKDTIQKIRVWLGTFDTAEEAARAYDEAACLLRGANTRTNFWPCSPSSSTTPALPSKITNLLISRLKARNNSLAAAAATASSSSSDSSVPVAENHDQDKQGEEFREEEEAYFSDFQYMEYLKEPEDLITDNNMIGNMSAINVTSFTNTLEECLTENDYSVIQPVKIDENSIGVEMNNTVEVDGEEEIEDGNNTDIGDIVEPIDFQFVDEIGSSCYYSPFEIADEINSSETMEQGMIYGDESSMLTEAMRRMNYERKFSASLYAFNGITECLKLKLKSGGVMQRERSEQLSRLRNACKRNRNEEEEKKIHEGGINEKKDTEYISESSASSSSTITEETNYDSELLLWSSIDLPPICAFVT</sequence>
<evidence type="ECO:0000256" key="3">
    <source>
        <dbReference type="ARBA" id="ARBA00023125"/>
    </source>
</evidence>
<protein>
    <submittedName>
        <fullName evidence="9">Ethylene-responsive transcription factor</fullName>
    </submittedName>
</protein>
<comment type="similarity">
    <text evidence="6">Belongs to the AP2/ERF transcription factor family. ERF subfamily.</text>
</comment>
<organism evidence="9 10">
    <name type="scientific">Capsicum baccatum</name>
    <name type="common">Peruvian pepper</name>
    <dbReference type="NCBI Taxonomy" id="33114"/>
    <lineage>
        <taxon>Eukaryota</taxon>
        <taxon>Viridiplantae</taxon>
        <taxon>Streptophyta</taxon>
        <taxon>Embryophyta</taxon>
        <taxon>Tracheophyta</taxon>
        <taxon>Spermatophyta</taxon>
        <taxon>Magnoliopsida</taxon>
        <taxon>eudicotyledons</taxon>
        <taxon>Gunneridae</taxon>
        <taxon>Pentapetalae</taxon>
        <taxon>asterids</taxon>
        <taxon>lamiids</taxon>
        <taxon>Solanales</taxon>
        <taxon>Solanaceae</taxon>
        <taxon>Solanoideae</taxon>
        <taxon>Capsiceae</taxon>
        <taxon>Capsicum</taxon>
    </lineage>
</organism>
<name>A0A2G2V9D3_CAPBA</name>
<dbReference type="PRINTS" id="PR00367">
    <property type="entry name" value="ETHRSPELEMNT"/>
</dbReference>
<feature type="compositionally biased region" description="Low complexity" evidence="7">
    <location>
        <begin position="141"/>
        <end position="150"/>
    </location>
</feature>
<dbReference type="OrthoDB" id="773121at2759"/>
<evidence type="ECO:0000256" key="4">
    <source>
        <dbReference type="ARBA" id="ARBA00023163"/>
    </source>
</evidence>
<feature type="compositionally biased region" description="Low complexity" evidence="7">
    <location>
        <begin position="384"/>
        <end position="396"/>
    </location>
</feature>
<reference evidence="9 10" key="1">
    <citation type="journal article" date="2017" name="Genome Biol.">
        <title>New reference genome sequences of hot pepper reveal the massive evolution of plant disease-resistance genes by retroduplication.</title>
        <authorList>
            <person name="Kim S."/>
            <person name="Park J."/>
            <person name="Yeom S.I."/>
            <person name="Kim Y.M."/>
            <person name="Seo E."/>
            <person name="Kim K.T."/>
            <person name="Kim M.S."/>
            <person name="Lee J.M."/>
            <person name="Cheong K."/>
            <person name="Shin H.S."/>
            <person name="Kim S.B."/>
            <person name="Han K."/>
            <person name="Lee J."/>
            <person name="Park M."/>
            <person name="Lee H.A."/>
            <person name="Lee H.Y."/>
            <person name="Lee Y."/>
            <person name="Oh S."/>
            <person name="Lee J.H."/>
            <person name="Choi E."/>
            <person name="Choi E."/>
            <person name="Lee S.E."/>
            <person name="Jeon J."/>
            <person name="Kim H."/>
            <person name="Choi G."/>
            <person name="Song H."/>
            <person name="Lee J."/>
            <person name="Lee S.C."/>
            <person name="Kwon J.K."/>
            <person name="Lee H.Y."/>
            <person name="Koo N."/>
            <person name="Hong Y."/>
            <person name="Kim R.W."/>
            <person name="Kang W.H."/>
            <person name="Huh J.H."/>
            <person name="Kang B.C."/>
            <person name="Yang T.J."/>
            <person name="Lee Y.H."/>
            <person name="Bennetzen J.L."/>
            <person name="Choi D."/>
        </authorList>
    </citation>
    <scope>NUCLEOTIDE SEQUENCE [LARGE SCALE GENOMIC DNA]</scope>
    <source>
        <strain evidence="10">cv. PBC81</strain>
    </source>
</reference>
<keyword evidence="4" id="KW-0804">Transcription</keyword>